<protein>
    <submittedName>
        <fullName evidence="3">Putative membrane protein</fullName>
    </submittedName>
</protein>
<evidence type="ECO:0000259" key="2">
    <source>
        <dbReference type="Pfam" id="PF07786"/>
    </source>
</evidence>
<feature type="transmembrane region" description="Helical" evidence="1">
    <location>
        <begin position="218"/>
        <end position="239"/>
    </location>
</feature>
<gene>
    <name evidence="3" type="ORF">FHS23_000053</name>
</gene>
<reference evidence="3 4" key="1">
    <citation type="submission" date="2020-08" db="EMBL/GenBank/DDBJ databases">
        <title>Genomic Encyclopedia of Type Strains, Phase III (KMG-III): the genomes of soil and plant-associated and newly described type strains.</title>
        <authorList>
            <person name="Whitman W."/>
        </authorList>
    </citation>
    <scope>NUCLEOTIDE SEQUENCE [LARGE SCALE GENOMIC DNA]</scope>
    <source>
        <strain evidence="3 4">CECT 8577</strain>
    </source>
</reference>
<dbReference type="PANTHER" id="PTHR30590">
    <property type="entry name" value="INNER MEMBRANE PROTEIN"/>
    <property type="match status" value="1"/>
</dbReference>
<keyword evidence="1" id="KW-0472">Membrane</keyword>
<accession>A0A839RTN0</accession>
<dbReference type="InterPro" id="IPR052529">
    <property type="entry name" value="Bact_Transport_Assoc"/>
</dbReference>
<evidence type="ECO:0000313" key="3">
    <source>
        <dbReference type="EMBL" id="MBB3049058.1"/>
    </source>
</evidence>
<feature type="transmembrane region" description="Helical" evidence="1">
    <location>
        <begin position="49"/>
        <end position="73"/>
    </location>
</feature>
<sequence length="405" mass="42340">MGIRTRSPRAAPATSATRLVGVDATRGIAVLGMMAVHALYVAGSDGDPAWWYSIVSGRSAATFAVLAGVGIAFTTRREQVSRERWRPVTASLVARALAVGLLGLALGYTDSGIAAVILPFYAVLFLFAIPLVFLSTRSLLVTGGVVVVVVPVLSHLFRDALPDPRYDNPSFGYLADEPLGLLSELAVTGIYPAVPWIAYLCAGLVIGRLRLSSVRVDAWLLAGGAALAAAASALSALLLGPLGGLDRLVAVGGSGVVESVLEFGAPGATPTTSWWWLAVDARHSSTPLDLLHTIGTATALLGGMLLLTNAPKVGALARRLVSPLAAIGALTLTVYSAHIAFLNSPLDRFGALTGYLVQVAVAIAFAMAWRRFVGRGPLEWAVTWLAGRASAVASKDWVRPRRSFP</sequence>
<keyword evidence="1" id="KW-1133">Transmembrane helix</keyword>
<feature type="transmembrane region" description="Helical" evidence="1">
    <location>
        <begin position="290"/>
        <end position="308"/>
    </location>
</feature>
<proteinExistence type="predicted"/>
<feature type="transmembrane region" description="Helical" evidence="1">
    <location>
        <begin position="349"/>
        <end position="369"/>
    </location>
</feature>
<dbReference type="Proteomes" id="UP000550714">
    <property type="component" value="Unassembled WGS sequence"/>
</dbReference>
<evidence type="ECO:0000313" key="4">
    <source>
        <dbReference type="Proteomes" id="UP000550714"/>
    </source>
</evidence>
<feature type="transmembrane region" description="Helical" evidence="1">
    <location>
        <begin position="185"/>
        <end position="206"/>
    </location>
</feature>
<evidence type="ECO:0000256" key="1">
    <source>
        <dbReference type="SAM" id="Phobius"/>
    </source>
</evidence>
<feature type="domain" description="Heparan-alpha-glucosaminide N-acetyltransferase catalytic" evidence="2">
    <location>
        <begin position="18"/>
        <end position="213"/>
    </location>
</feature>
<dbReference type="Pfam" id="PF07786">
    <property type="entry name" value="HGSNAT_cat"/>
    <property type="match status" value="1"/>
</dbReference>
<keyword evidence="4" id="KW-1185">Reference proteome</keyword>
<feature type="transmembrane region" description="Helical" evidence="1">
    <location>
        <begin position="320"/>
        <end position="343"/>
    </location>
</feature>
<organism evidence="3 4">
    <name type="scientific">Prauserella isguenensis</name>
    <dbReference type="NCBI Taxonomy" id="1470180"/>
    <lineage>
        <taxon>Bacteria</taxon>
        <taxon>Bacillati</taxon>
        <taxon>Actinomycetota</taxon>
        <taxon>Actinomycetes</taxon>
        <taxon>Pseudonocardiales</taxon>
        <taxon>Pseudonocardiaceae</taxon>
        <taxon>Prauserella</taxon>
    </lineage>
</organism>
<feature type="transmembrane region" description="Helical" evidence="1">
    <location>
        <begin position="139"/>
        <end position="157"/>
    </location>
</feature>
<feature type="transmembrane region" description="Helical" evidence="1">
    <location>
        <begin position="85"/>
        <end position="106"/>
    </location>
</feature>
<keyword evidence="1" id="KW-0812">Transmembrane</keyword>
<dbReference type="RefSeq" id="WP_183645991.1">
    <property type="nucleotide sequence ID" value="NZ_JACHWU010000001.1"/>
</dbReference>
<feature type="transmembrane region" description="Helical" evidence="1">
    <location>
        <begin position="112"/>
        <end position="132"/>
    </location>
</feature>
<name>A0A839RTN0_9PSEU</name>
<dbReference type="InterPro" id="IPR012429">
    <property type="entry name" value="HGSNAT_cat"/>
</dbReference>
<comment type="caution">
    <text evidence="3">The sequence shown here is derived from an EMBL/GenBank/DDBJ whole genome shotgun (WGS) entry which is preliminary data.</text>
</comment>
<dbReference type="AlphaFoldDB" id="A0A839RTN0"/>
<dbReference type="PANTHER" id="PTHR30590:SF3">
    <property type="entry name" value="HYPOTHETICAL MEMBRANE SPANNING PROTEIN"/>
    <property type="match status" value="1"/>
</dbReference>
<dbReference type="EMBL" id="JACHWU010000001">
    <property type="protein sequence ID" value="MBB3049058.1"/>
    <property type="molecule type" value="Genomic_DNA"/>
</dbReference>
<feature type="transmembrane region" description="Helical" evidence="1">
    <location>
        <begin position="20"/>
        <end position="43"/>
    </location>
</feature>